<dbReference type="EMBL" id="CP001074">
    <property type="protein sequence ID" value="ACE91309.1"/>
    <property type="molecule type" value="Genomic_DNA"/>
</dbReference>
<dbReference type="eggNOG" id="ENOG5030PAT">
    <property type="taxonomic scope" value="Bacteria"/>
</dbReference>
<dbReference type="HOGENOM" id="CLU_1353721_0_0_5"/>
<protein>
    <submittedName>
        <fullName evidence="1">Hypothetical conserved protein</fullName>
    </submittedName>
</protein>
<dbReference type="Proteomes" id="UP000008817">
    <property type="component" value="Chromosome"/>
</dbReference>
<proteinExistence type="predicted"/>
<gene>
    <name evidence="1" type="ordered locus">RHECIAT_CH0002355</name>
</gene>
<organism evidence="1 2">
    <name type="scientific">Rhizobium etli (strain CIAT 652)</name>
    <dbReference type="NCBI Taxonomy" id="491916"/>
    <lineage>
        <taxon>Bacteria</taxon>
        <taxon>Pseudomonadati</taxon>
        <taxon>Pseudomonadota</taxon>
        <taxon>Alphaproteobacteria</taxon>
        <taxon>Hyphomicrobiales</taxon>
        <taxon>Rhizobiaceae</taxon>
        <taxon>Rhizobium/Agrobacterium group</taxon>
        <taxon>Rhizobium</taxon>
    </lineage>
</organism>
<evidence type="ECO:0000313" key="2">
    <source>
        <dbReference type="Proteomes" id="UP000008817"/>
    </source>
</evidence>
<name>B3PP23_RHIE6</name>
<dbReference type="AlphaFoldDB" id="B3PP23"/>
<sequence length="228" mass="25329">MPTDSAITKSAALHHLRKEFRLRRITLSILLNLTLITSAGANEDLSGVWRDLFTRCRIAVETGKDFDATGLRDLGRSVRTVPPITAPGVPFPLLHGYKMAEQRWEVPGSRFVVVEAEYPPDGGKSRRSCKLELAQGAEPISTEEEKLLRATFFVERDDLLSTGRHEYWNPDPLFSTNLGIRLAGNNPYGCRVVSFLDIDTRSHSQSFFQTGSAEQDAACGAAPRFTHP</sequence>
<reference evidence="1 2" key="1">
    <citation type="submission" date="2008-04" db="EMBL/GenBank/DDBJ databases">
        <title>Genome diversity and DNA divergence of Rhizobium etli.</title>
        <authorList>
            <person name="Gonzalez V."/>
            <person name="Acosta J.L."/>
            <person name="Santamaria R.I."/>
            <person name="Bustos P."/>
            <person name="Hernandez-Gonzalez I.L."/>
            <person name="Fernandez J.L."/>
            <person name="Diaz R."/>
            <person name="Flores M."/>
            <person name="Mora J."/>
            <person name="Palacios R."/>
            <person name="Davila G."/>
        </authorList>
    </citation>
    <scope>NUCLEOTIDE SEQUENCE [LARGE SCALE GENOMIC DNA]</scope>
    <source>
        <strain evidence="1 2">CIAT 652</strain>
    </source>
</reference>
<dbReference type="KEGG" id="rec:RHECIAT_CH0002355"/>
<accession>B3PP23</accession>
<evidence type="ECO:0000313" key="1">
    <source>
        <dbReference type="EMBL" id="ACE91309.1"/>
    </source>
</evidence>